<dbReference type="AlphaFoldDB" id="G5JMT4"/>
<comment type="caution">
    <text evidence="1">The sequence shown here is derived from an EMBL/GenBank/DDBJ whole genome shotgun (WGS) entry which is preliminary data.</text>
</comment>
<name>G5JMT4_STRCG</name>
<keyword evidence="2" id="KW-1185">Reference proteome</keyword>
<dbReference type="STRING" id="873449.STRCR_0049"/>
<reference evidence="1" key="1">
    <citation type="submission" date="2011-07" db="EMBL/GenBank/DDBJ databases">
        <authorList>
            <person name="Stanhope M.J."/>
            <person name="Durkin A.S."/>
            <person name="Hostetler J."/>
            <person name="Kim M."/>
            <person name="Radune D."/>
            <person name="Singh I."/>
            <person name="Town C.D."/>
        </authorList>
    </citation>
    <scope>NUCLEOTIDE SEQUENCE [LARGE SCALE GENOMIC DNA]</scope>
    <source>
        <strain evidence="1">HS-6</strain>
    </source>
</reference>
<proteinExistence type="predicted"/>
<organism evidence="1 2">
    <name type="scientific">Streptococcus criceti HS-6</name>
    <dbReference type="NCBI Taxonomy" id="873449"/>
    <lineage>
        <taxon>Bacteria</taxon>
        <taxon>Bacillati</taxon>
        <taxon>Bacillota</taxon>
        <taxon>Bacilli</taxon>
        <taxon>Lactobacillales</taxon>
        <taxon>Streptococcaceae</taxon>
        <taxon>Streptococcus</taxon>
    </lineage>
</organism>
<sequence length="115" mass="12849">MAWYNNWGDFKEAVSDGYDYICDEASKDPTVQNSKAALKALNKESIKHIHAPIRKGERDDAKNFFDEYAKQIASETKSNLKAVAGKMDSSIKGKLSKSIHQTMEDKASGYDKLGE</sequence>
<dbReference type="EMBL" id="AEUV02000002">
    <property type="protein sequence ID" value="EHI74731.1"/>
    <property type="molecule type" value="Genomic_DNA"/>
</dbReference>
<dbReference type="RefSeq" id="WP_004228335.1">
    <property type="nucleotide sequence ID" value="NZ_AEUV02000002.1"/>
</dbReference>
<protein>
    <submittedName>
        <fullName evidence="1">Uncharacterized protein</fullName>
    </submittedName>
</protein>
<dbReference type="OrthoDB" id="2236407at2"/>
<evidence type="ECO:0000313" key="1">
    <source>
        <dbReference type="EMBL" id="EHI74731.1"/>
    </source>
</evidence>
<gene>
    <name evidence="1" type="ORF">STRCR_0049</name>
</gene>
<evidence type="ECO:0000313" key="2">
    <source>
        <dbReference type="Proteomes" id="UP000004322"/>
    </source>
</evidence>
<accession>G5JMT4</accession>
<dbReference type="Proteomes" id="UP000004322">
    <property type="component" value="Unassembled WGS sequence"/>
</dbReference>